<comment type="function">
    <text evidence="1">Mediates coordination of peptidoglycan synthesis and outer membrane constriction during cell division.</text>
</comment>
<reference evidence="5 6" key="1">
    <citation type="submission" date="2018-07" db="EMBL/GenBank/DDBJ databases">
        <title>Marsedoiliclastica nanhaica gen. nov. sp. nov., a novel marine hydrocarbonoclastic bacterium isolated from an in-situ enriched hydrocarbon-degrading consortium in deep-sea sediment.</title>
        <authorList>
            <person name="Dong C."/>
            <person name="Ma T."/>
            <person name="Liu R."/>
            <person name="Shao Z."/>
        </authorList>
    </citation>
    <scope>NUCLEOTIDE SEQUENCE [LARGE SCALE GENOMIC DNA]</scope>
    <source>
        <strain evidence="6">soil36-7</strain>
    </source>
</reference>
<evidence type="ECO:0000256" key="1">
    <source>
        <dbReference type="HAMAP-Rule" id="MF_02066"/>
    </source>
</evidence>
<comment type="similarity">
    <text evidence="1">Belongs to the CpoB family.</text>
</comment>
<dbReference type="OrthoDB" id="9768142at2"/>
<comment type="subcellular location">
    <subcellularLocation>
        <location evidence="1">Periplasm</location>
    </subcellularLocation>
</comment>
<dbReference type="SMART" id="SM00028">
    <property type="entry name" value="TPR"/>
    <property type="match status" value="2"/>
</dbReference>
<keyword evidence="6" id="KW-1185">Reference proteome</keyword>
<dbReference type="EMBL" id="CP031093">
    <property type="protein sequence ID" value="QCF25822.1"/>
    <property type="molecule type" value="Genomic_DNA"/>
</dbReference>
<dbReference type="AlphaFoldDB" id="A0A4P7XHU6"/>
<evidence type="ECO:0000259" key="4">
    <source>
        <dbReference type="Pfam" id="PF16331"/>
    </source>
</evidence>
<keyword evidence="1" id="KW-0131">Cell cycle</keyword>
<dbReference type="Gene3D" id="1.20.5.110">
    <property type="match status" value="1"/>
</dbReference>
<dbReference type="GO" id="GO:0043093">
    <property type="term" value="P:FtsZ-dependent cytokinesis"/>
    <property type="evidence" value="ECO:0007669"/>
    <property type="project" value="UniProtKB-UniRule"/>
</dbReference>
<keyword evidence="2" id="KW-0802">TPR repeat</keyword>
<gene>
    <name evidence="5" type="primary">ygbF</name>
    <name evidence="1" type="synonym">cpoB</name>
    <name evidence="5" type="ORF">soil367_07750</name>
</gene>
<evidence type="ECO:0000256" key="3">
    <source>
        <dbReference type="SAM" id="MobiDB-lite"/>
    </source>
</evidence>
<keyword evidence="1" id="KW-0574">Periplasm</keyword>
<feature type="compositionally biased region" description="Polar residues" evidence="3">
    <location>
        <begin position="104"/>
        <end position="126"/>
    </location>
</feature>
<keyword evidence="1" id="KW-0175">Coiled coil</keyword>
<organism evidence="5 6">
    <name type="scientific">Hydrocarboniclastica marina</name>
    <dbReference type="NCBI Taxonomy" id="2259620"/>
    <lineage>
        <taxon>Bacteria</taxon>
        <taxon>Pseudomonadati</taxon>
        <taxon>Pseudomonadota</taxon>
        <taxon>Gammaproteobacteria</taxon>
        <taxon>Alteromonadales</taxon>
        <taxon>Alteromonadaceae</taxon>
        <taxon>Hydrocarboniclastica</taxon>
    </lineage>
</organism>
<dbReference type="Proteomes" id="UP000298049">
    <property type="component" value="Chromosome"/>
</dbReference>
<evidence type="ECO:0000313" key="6">
    <source>
        <dbReference type="Proteomes" id="UP000298049"/>
    </source>
</evidence>
<feature type="domain" description="YbgF trimerisation" evidence="4">
    <location>
        <begin position="33"/>
        <end position="89"/>
    </location>
</feature>
<dbReference type="Pfam" id="PF13174">
    <property type="entry name" value="TPR_6"/>
    <property type="match status" value="2"/>
</dbReference>
<dbReference type="RefSeq" id="WP_136548500.1">
    <property type="nucleotide sequence ID" value="NZ_CP031093.1"/>
</dbReference>
<name>A0A4P7XHU6_9ALTE</name>
<keyword evidence="1" id="KW-0732">Signal</keyword>
<feature type="repeat" description="TPR" evidence="2">
    <location>
        <begin position="168"/>
        <end position="201"/>
    </location>
</feature>
<dbReference type="GO" id="GO:0030288">
    <property type="term" value="C:outer membrane-bounded periplasmic space"/>
    <property type="evidence" value="ECO:0007669"/>
    <property type="project" value="UniProtKB-UniRule"/>
</dbReference>
<dbReference type="InterPro" id="IPR034706">
    <property type="entry name" value="CpoB"/>
</dbReference>
<dbReference type="GO" id="GO:0070206">
    <property type="term" value="P:protein trimerization"/>
    <property type="evidence" value="ECO:0007669"/>
    <property type="project" value="InterPro"/>
</dbReference>
<dbReference type="InterPro" id="IPR011990">
    <property type="entry name" value="TPR-like_helical_dom_sf"/>
</dbReference>
<keyword evidence="1" id="KW-0132">Cell division</keyword>
<dbReference type="SUPFAM" id="SSF48452">
    <property type="entry name" value="TPR-like"/>
    <property type="match status" value="1"/>
</dbReference>
<dbReference type="PROSITE" id="PS50005">
    <property type="entry name" value="TPR"/>
    <property type="match status" value="1"/>
</dbReference>
<feature type="signal peptide" evidence="1">
    <location>
        <begin position="1"/>
        <end position="19"/>
    </location>
</feature>
<dbReference type="InterPro" id="IPR032519">
    <property type="entry name" value="YbgF_tri"/>
</dbReference>
<dbReference type="NCBIfam" id="TIGR02795">
    <property type="entry name" value="tol_pal_ybgF"/>
    <property type="match status" value="1"/>
</dbReference>
<accession>A0A4P7XHU6</accession>
<dbReference type="Pfam" id="PF16331">
    <property type="entry name" value="TolA_bind_tri"/>
    <property type="match status" value="1"/>
</dbReference>
<feature type="coiled-coil region" evidence="1">
    <location>
        <begin position="44"/>
        <end position="71"/>
    </location>
</feature>
<protein>
    <recommendedName>
        <fullName evidence="1">Cell division coordinator CpoB</fullName>
    </recommendedName>
</protein>
<dbReference type="KEGG" id="hmi:soil367_07750"/>
<dbReference type="HAMAP" id="MF_02066">
    <property type="entry name" value="CpoB"/>
    <property type="match status" value="1"/>
</dbReference>
<evidence type="ECO:0000256" key="2">
    <source>
        <dbReference type="PROSITE-ProRule" id="PRU00339"/>
    </source>
</evidence>
<feature type="chain" id="PRO_5021050696" description="Cell division coordinator CpoB" evidence="1">
    <location>
        <begin position="20"/>
        <end position="253"/>
    </location>
</feature>
<feature type="region of interest" description="Disordered" evidence="3">
    <location>
        <begin position="97"/>
        <end position="130"/>
    </location>
</feature>
<dbReference type="InterPro" id="IPR014162">
    <property type="entry name" value="CpoB_C"/>
</dbReference>
<sequence length="253" mass="28049" precursor="true">MRNLLLAGVLLALGSAVSAQSVPAFQSGNDGTRNQAASELFFMVEQLREEVRTLRGKVEEQQHQIEKLSTQGRDRYVDLDGRLLELSKRLSALEDAGSVPAVNPSPTGAAATQSKPGDTSAKSFRQPNDFEQKTYNAIQEKIRAKQYTTAIDELYEFIAAYPEGDLTVNAYYWLGELYLAESEPDQARQAFTIVTARFPEHRKAADALYKLGIAQQSLSQNAEARETMRSVQQRYPGSNAAELANEFLRKNPG</sequence>
<proteinExistence type="inferred from homology"/>
<dbReference type="InterPro" id="IPR019734">
    <property type="entry name" value="TPR_rpt"/>
</dbReference>
<dbReference type="Gene3D" id="1.25.40.10">
    <property type="entry name" value="Tetratricopeptide repeat domain"/>
    <property type="match status" value="1"/>
</dbReference>
<evidence type="ECO:0000313" key="5">
    <source>
        <dbReference type="EMBL" id="QCF25822.1"/>
    </source>
</evidence>